<dbReference type="PANTHER" id="PTHR10642:SF26">
    <property type="entry name" value="RIBONUCLEASE H1"/>
    <property type="match status" value="1"/>
</dbReference>
<comment type="similarity">
    <text evidence="3">Belongs to the RNase H family.</text>
</comment>
<keyword evidence="10" id="KW-0460">Magnesium</keyword>
<dbReference type="GO" id="GO:0004523">
    <property type="term" value="F:RNA-DNA hybrid ribonuclease activity"/>
    <property type="evidence" value="ECO:0007669"/>
    <property type="project" value="UniProtKB-EC"/>
</dbReference>
<evidence type="ECO:0000256" key="6">
    <source>
        <dbReference type="ARBA" id="ARBA00022722"/>
    </source>
</evidence>
<evidence type="ECO:0000256" key="7">
    <source>
        <dbReference type="ARBA" id="ARBA00022723"/>
    </source>
</evidence>
<keyword evidence="9 12" id="KW-0378">Hydrolase</keyword>
<evidence type="ECO:0000256" key="9">
    <source>
        <dbReference type="ARBA" id="ARBA00022801"/>
    </source>
</evidence>
<dbReference type="InterPro" id="IPR036397">
    <property type="entry name" value="RNaseH_sf"/>
</dbReference>
<evidence type="ECO:0000256" key="3">
    <source>
        <dbReference type="ARBA" id="ARBA00005300"/>
    </source>
</evidence>
<dbReference type="RefSeq" id="WP_006598210.1">
    <property type="nucleotide sequence ID" value="NZ_GL622359.1"/>
</dbReference>
<keyword evidence="8" id="KW-0255">Endonuclease</keyword>
<dbReference type="Proteomes" id="UP000004754">
    <property type="component" value="Unassembled WGS sequence"/>
</dbReference>
<dbReference type="eggNOG" id="COG0328">
    <property type="taxonomic scope" value="Bacteria"/>
</dbReference>
<accession>E6MFM5</accession>
<comment type="subunit">
    <text evidence="4">Monomer.</text>
</comment>
<dbReference type="EC" id="3.1.26.4" evidence="5"/>
<evidence type="ECO:0000313" key="13">
    <source>
        <dbReference type="Proteomes" id="UP000004754"/>
    </source>
</evidence>
<comment type="catalytic activity">
    <reaction evidence="1">
        <text>Endonucleolytic cleavage to 5'-phosphomonoester.</text>
        <dbReference type="EC" id="3.1.26.4"/>
    </reaction>
</comment>
<dbReference type="InterPro" id="IPR002156">
    <property type="entry name" value="RNaseH_domain"/>
</dbReference>
<gene>
    <name evidence="12" type="primary">rnhA</name>
    <name evidence="12" type="ORF">HMP0721_0786</name>
</gene>
<name>E6MFM5_9FIRM</name>
<evidence type="ECO:0000256" key="8">
    <source>
        <dbReference type="ARBA" id="ARBA00022759"/>
    </source>
</evidence>
<dbReference type="NCBIfam" id="NF001236">
    <property type="entry name" value="PRK00203.1"/>
    <property type="match status" value="1"/>
</dbReference>
<keyword evidence="13" id="KW-1185">Reference proteome</keyword>
<keyword evidence="7" id="KW-0479">Metal-binding</keyword>
<dbReference type="EMBL" id="AEQN01000014">
    <property type="protein sequence ID" value="EFV02020.1"/>
    <property type="molecule type" value="Genomic_DNA"/>
</dbReference>
<dbReference type="InterPro" id="IPR012337">
    <property type="entry name" value="RNaseH-like_sf"/>
</dbReference>
<dbReference type="SUPFAM" id="SSF53098">
    <property type="entry name" value="Ribonuclease H-like"/>
    <property type="match status" value="1"/>
</dbReference>
<dbReference type="AlphaFoldDB" id="E6MFM5"/>
<dbReference type="STRING" id="887929.HMP0721_0786"/>
<protein>
    <recommendedName>
        <fullName evidence="5">ribonuclease H</fullName>
        <ecNumber evidence="5">3.1.26.4</ecNumber>
    </recommendedName>
</protein>
<dbReference type="Gene3D" id="3.30.420.10">
    <property type="entry name" value="Ribonuclease H-like superfamily/Ribonuclease H"/>
    <property type="match status" value="1"/>
</dbReference>
<comment type="cofactor">
    <cofactor evidence="2">
        <name>Mg(2+)</name>
        <dbReference type="ChEBI" id="CHEBI:18420"/>
    </cofactor>
</comment>
<dbReference type="OrthoDB" id="7845843at2"/>
<dbReference type="Pfam" id="PF00075">
    <property type="entry name" value="RNase_H"/>
    <property type="match status" value="1"/>
</dbReference>
<evidence type="ECO:0000256" key="5">
    <source>
        <dbReference type="ARBA" id="ARBA00012180"/>
    </source>
</evidence>
<evidence type="ECO:0000259" key="11">
    <source>
        <dbReference type="PROSITE" id="PS50879"/>
    </source>
</evidence>
<dbReference type="InterPro" id="IPR022892">
    <property type="entry name" value="RNaseHI"/>
</dbReference>
<evidence type="ECO:0000313" key="12">
    <source>
        <dbReference type="EMBL" id="EFV02020.1"/>
    </source>
</evidence>
<comment type="caution">
    <text evidence="12">The sequence shown here is derived from an EMBL/GenBank/DDBJ whole genome shotgun (WGS) entry which is preliminary data.</text>
</comment>
<dbReference type="PANTHER" id="PTHR10642">
    <property type="entry name" value="RIBONUCLEASE H1"/>
    <property type="match status" value="1"/>
</dbReference>
<dbReference type="GO" id="GO:0003676">
    <property type="term" value="F:nucleic acid binding"/>
    <property type="evidence" value="ECO:0007669"/>
    <property type="project" value="InterPro"/>
</dbReference>
<proteinExistence type="inferred from homology"/>
<dbReference type="PROSITE" id="PS50879">
    <property type="entry name" value="RNASE_H_1"/>
    <property type="match status" value="1"/>
</dbReference>
<evidence type="ECO:0000256" key="10">
    <source>
        <dbReference type="ARBA" id="ARBA00022842"/>
    </source>
</evidence>
<evidence type="ECO:0000256" key="2">
    <source>
        <dbReference type="ARBA" id="ARBA00001946"/>
    </source>
</evidence>
<feature type="domain" description="RNase H type-1" evidence="11">
    <location>
        <begin position="1"/>
        <end position="146"/>
    </location>
</feature>
<reference evidence="12 13" key="1">
    <citation type="submission" date="2010-12" db="EMBL/GenBank/DDBJ databases">
        <authorList>
            <person name="Muzny D."/>
            <person name="Qin X."/>
            <person name="Deng J."/>
            <person name="Jiang H."/>
            <person name="Liu Y."/>
            <person name="Qu J."/>
            <person name="Song X.-Z."/>
            <person name="Zhang L."/>
            <person name="Thornton R."/>
            <person name="Coyle M."/>
            <person name="Francisco L."/>
            <person name="Jackson L."/>
            <person name="Javaid M."/>
            <person name="Korchina V."/>
            <person name="Kovar C."/>
            <person name="Mata R."/>
            <person name="Mathew T."/>
            <person name="Ngo R."/>
            <person name="Nguyen L."/>
            <person name="Nguyen N."/>
            <person name="Okwuonu G."/>
            <person name="Ongeri F."/>
            <person name="Pham C."/>
            <person name="Simmons D."/>
            <person name="Wilczek-Boney K."/>
            <person name="Hale W."/>
            <person name="Jakkamsetti A."/>
            <person name="Pham P."/>
            <person name="Ruth R."/>
            <person name="San Lucas F."/>
            <person name="Warren J."/>
            <person name="Zhang J."/>
            <person name="Zhao Z."/>
            <person name="Zhou C."/>
            <person name="Zhu D."/>
            <person name="Lee S."/>
            <person name="Bess C."/>
            <person name="Blankenburg K."/>
            <person name="Forbes L."/>
            <person name="Fu Q."/>
            <person name="Gubbala S."/>
            <person name="Hirani K."/>
            <person name="Jayaseelan J.C."/>
            <person name="Lara F."/>
            <person name="Munidasa M."/>
            <person name="Palculict T."/>
            <person name="Patil S."/>
            <person name="Pu L.-L."/>
            <person name="Saada N."/>
            <person name="Tang L."/>
            <person name="Weissenberger G."/>
            <person name="Zhu Y."/>
            <person name="Hemphill L."/>
            <person name="Shang Y."/>
            <person name="Youmans B."/>
            <person name="Ayvaz T."/>
            <person name="Ross M."/>
            <person name="Santibanez J."/>
            <person name="Aqrawi P."/>
            <person name="Gross S."/>
            <person name="Joshi V."/>
            <person name="Fowler G."/>
            <person name="Nazareth L."/>
            <person name="Reid J."/>
            <person name="Worley K."/>
            <person name="Petrosino J."/>
            <person name="Highlander S."/>
            <person name="Gibbs R."/>
        </authorList>
    </citation>
    <scope>NUCLEOTIDE SEQUENCE [LARGE SCALE GENOMIC DNA]</scope>
    <source>
        <strain evidence="12 13">ATCC 23263</strain>
    </source>
</reference>
<evidence type="ECO:0000256" key="1">
    <source>
        <dbReference type="ARBA" id="ARBA00000077"/>
    </source>
</evidence>
<dbReference type="InterPro" id="IPR050092">
    <property type="entry name" value="RNase_H"/>
</dbReference>
<keyword evidence="6" id="KW-0540">Nuclease</keyword>
<dbReference type="GO" id="GO:0046872">
    <property type="term" value="F:metal ion binding"/>
    <property type="evidence" value="ECO:0007669"/>
    <property type="project" value="UniProtKB-KW"/>
</dbReference>
<dbReference type="CDD" id="cd09278">
    <property type="entry name" value="RNase_HI_prokaryote_like"/>
    <property type="match status" value="1"/>
</dbReference>
<dbReference type="HOGENOM" id="CLU_030894_6_0_9"/>
<dbReference type="GO" id="GO:0043137">
    <property type="term" value="P:DNA replication, removal of RNA primer"/>
    <property type="evidence" value="ECO:0007669"/>
    <property type="project" value="TreeGrafter"/>
</dbReference>
<sequence>MKNVEIYTDGGCRGNGQDRENIGGIGGVLIYGDYQKEFKKGYRNTTNNKMELLAVITALKMLKEPCRVTIHSDSAYVVNAFNQNWISGWKAKGWTRGKAGALRNAELWQELDRLVSQHEVIFTKVKGHADDAGNNRADALVNQAMDEL</sequence>
<organism evidence="12 13">
    <name type="scientific">Pseudoramibacter alactolyticus ATCC 23263</name>
    <dbReference type="NCBI Taxonomy" id="887929"/>
    <lineage>
        <taxon>Bacteria</taxon>
        <taxon>Bacillati</taxon>
        <taxon>Bacillota</taxon>
        <taxon>Clostridia</taxon>
        <taxon>Eubacteriales</taxon>
        <taxon>Eubacteriaceae</taxon>
        <taxon>Pseudoramibacter</taxon>
    </lineage>
</organism>
<evidence type="ECO:0000256" key="4">
    <source>
        <dbReference type="ARBA" id="ARBA00011245"/>
    </source>
</evidence>